<dbReference type="InterPro" id="IPR043504">
    <property type="entry name" value="Peptidase_S1_PA_chymotrypsin"/>
</dbReference>
<feature type="non-terminal residue" evidence="1">
    <location>
        <position position="1"/>
    </location>
</feature>
<dbReference type="InterPro" id="IPR009003">
    <property type="entry name" value="Peptidase_S1_PA"/>
</dbReference>
<dbReference type="SUPFAM" id="SSF50494">
    <property type="entry name" value="Trypsin-like serine proteases"/>
    <property type="match status" value="1"/>
</dbReference>
<dbReference type="Proteomes" id="UP000054783">
    <property type="component" value="Unassembled WGS sequence"/>
</dbReference>
<keyword evidence="2" id="KW-1185">Reference proteome</keyword>
<dbReference type="AlphaFoldDB" id="A0A0V1AEM1"/>
<name>A0A0V1AEM1_9BILA</name>
<protein>
    <recommendedName>
        <fullName evidence="3">Peptidase S1 domain-containing protein</fullName>
    </recommendedName>
</protein>
<evidence type="ECO:0008006" key="3">
    <source>
        <dbReference type="Google" id="ProtNLM"/>
    </source>
</evidence>
<gene>
    <name evidence="1" type="ORF">T12_8522</name>
</gene>
<evidence type="ECO:0000313" key="2">
    <source>
        <dbReference type="Proteomes" id="UP000054783"/>
    </source>
</evidence>
<accession>A0A0V1AEM1</accession>
<dbReference type="EMBL" id="JYDQ01000006">
    <property type="protein sequence ID" value="KRY22844.1"/>
    <property type="molecule type" value="Genomic_DNA"/>
</dbReference>
<dbReference type="Gene3D" id="2.40.10.10">
    <property type="entry name" value="Trypsin-like serine proteases"/>
    <property type="match status" value="1"/>
</dbReference>
<proteinExistence type="predicted"/>
<reference evidence="1 2" key="1">
    <citation type="submission" date="2015-01" db="EMBL/GenBank/DDBJ databases">
        <title>Evolution of Trichinella species and genotypes.</title>
        <authorList>
            <person name="Korhonen P.K."/>
            <person name="Edoardo P."/>
            <person name="Giuseppe L.R."/>
            <person name="Gasser R.B."/>
        </authorList>
    </citation>
    <scope>NUCLEOTIDE SEQUENCE [LARGE SCALE GENOMIC DNA]</scope>
    <source>
        <strain evidence="1">ISS2496</strain>
    </source>
</reference>
<sequence length="202" mass="22631">IVAVECGRSHGPLNVGPYITVFYTSTPDGFFVDCVGMIASSNSSDTKSNFVLTSRYCLEPEEDSITTVLPLSYFKYQQYLDGTEIENVWFPDSVSDITSSFNLPPINLAIVKLNQDHYFNSKVSPICLPNQNEKPHKPSLIIEGSPLICIKNNQHYLYGIYSWLKIQKSDYPVVIFTAVSSFTNMTYELMNDSAANNEIPVS</sequence>
<evidence type="ECO:0000313" key="1">
    <source>
        <dbReference type="EMBL" id="KRY22844.1"/>
    </source>
</evidence>
<comment type="caution">
    <text evidence="1">The sequence shown here is derived from an EMBL/GenBank/DDBJ whole genome shotgun (WGS) entry which is preliminary data.</text>
</comment>
<organism evidence="1 2">
    <name type="scientific">Trichinella patagoniensis</name>
    <dbReference type="NCBI Taxonomy" id="990121"/>
    <lineage>
        <taxon>Eukaryota</taxon>
        <taxon>Metazoa</taxon>
        <taxon>Ecdysozoa</taxon>
        <taxon>Nematoda</taxon>
        <taxon>Enoplea</taxon>
        <taxon>Dorylaimia</taxon>
        <taxon>Trichinellida</taxon>
        <taxon>Trichinellidae</taxon>
        <taxon>Trichinella</taxon>
    </lineage>
</organism>